<dbReference type="InterPro" id="IPR011033">
    <property type="entry name" value="PRC_barrel-like_sf"/>
</dbReference>
<proteinExistence type="predicted"/>
<dbReference type="Gene3D" id="2.30.30.240">
    <property type="entry name" value="PRC-barrel domain"/>
    <property type="match status" value="1"/>
</dbReference>
<dbReference type="PANTHER" id="PTHR40061:SF1">
    <property type="entry name" value="SPORULATION PROTEIN YLMC-RELATED"/>
    <property type="match status" value="1"/>
</dbReference>
<dbReference type="AlphaFoldDB" id="A0A2T4ZAN3"/>
<organism evidence="2 3">
    <name type="scientific">Desmospora activa DSM 45169</name>
    <dbReference type="NCBI Taxonomy" id="1121389"/>
    <lineage>
        <taxon>Bacteria</taxon>
        <taxon>Bacillati</taxon>
        <taxon>Bacillota</taxon>
        <taxon>Bacilli</taxon>
        <taxon>Bacillales</taxon>
        <taxon>Thermoactinomycetaceae</taxon>
        <taxon>Desmospora</taxon>
    </lineage>
</organism>
<gene>
    <name evidence="2" type="ORF">C8J48_1549</name>
</gene>
<sequence length="85" mass="9541">MRWSEFAEKELIDMAGGEKMGVVGHADLVIDPATGQIHSLLLPIPSTSWFGKKQGHREIHWHHIKKIGPEMVIVEGKRGSNNDPY</sequence>
<dbReference type="PANTHER" id="PTHR40061">
    <property type="entry name" value="SPORULATION PROTEIN YLMC-RELATED"/>
    <property type="match status" value="1"/>
</dbReference>
<dbReference type="Pfam" id="PF05239">
    <property type="entry name" value="PRC"/>
    <property type="match status" value="1"/>
</dbReference>
<dbReference type="InterPro" id="IPR027275">
    <property type="entry name" value="PRC-brl_dom"/>
</dbReference>
<reference evidence="2 3" key="1">
    <citation type="submission" date="2018-04" db="EMBL/GenBank/DDBJ databases">
        <title>Genomic Encyclopedia of Archaeal and Bacterial Type Strains, Phase II (KMG-II): from individual species to whole genera.</title>
        <authorList>
            <person name="Goeker M."/>
        </authorList>
    </citation>
    <scope>NUCLEOTIDE SEQUENCE [LARGE SCALE GENOMIC DNA]</scope>
    <source>
        <strain evidence="2 3">DSM 45169</strain>
    </source>
</reference>
<evidence type="ECO:0000313" key="2">
    <source>
        <dbReference type="EMBL" id="PTM58950.1"/>
    </source>
</evidence>
<accession>A0A2T4ZAN3</accession>
<evidence type="ECO:0000259" key="1">
    <source>
        <dbReference type="Pfam" id="PF05239"/>
    </source>
</evidence>
<dbReference type="InterPro" id="IPR014238">
    <property type="entry name" value="Spore_YlmC/YmxH"/>
</dbReference>
<comment type="caution">
    <text evidence="2">The sequence shown here is derived from an EMBL/GenBank/DDBJ whole genome shotgun (WGS) entry which is preliminary data.</text>
</comment>
<dbReference type="RefSeq" id="WP_107725690.1">
    <property type="nucleotide sequence ID" value="NZ_PZZP01000001.1"/>
</dbReference>
<name>A0A2T4ZAN3_9BACL</name>
<dbReference type="NCBIfam" id="TIGR02888">
    <property type="entry name" value="spore_YlmC_YmxH"/>
    <property type="match status" value="1"/>
</dbReference>
<dbReference type="Proteomes" id="UP000241639">
    <property type="component" value="Unassembled WGS sequence"/>
</dbReference>
<dbReference type="OrthoDB" id="2468688at2"/>
<protein>
    <submittedName>
        <fullName evidence="2">YlmC/YmxH family sporulation protein</fullName>
    </submittedName>
</protein>
<evidence type="ECO:0000313" key="3">
    <source>
        <dbReference type="Proteomes" id="UP000241639"/>
    </source>
</evidence>
<dbReference type="EMBL" id="PZZP01000001">
    <property type="protein sequence ID" value="PTM58950.1"/>
    <property type="molecule type" value="Genomic_DNA"/>
</dbReference>
<feature type="domain" description="PRC-barrel" evidence="1">
    <location>
        <begin position="2"/>
        <end position="77"/>
    </location>
</feature>
<dbReference type="SUPFAM" id="SSF50346">
    <property type="entry name" value="PRC-barrel domain"/>
    <property type="match status" value="1"/>
</dbReference>
<keyword evidence="3" id="KW-1185">Reference proteome</keyword>